<evidence type="ECO:0000259" key="8">
    <source>
        <dbReference type="PROSITE" id="PS50238"/>
    </source>
</evidence>
<reference evidence="9" key="1">
    <citation type="journal article" date="2020" name="Stud. Mycol.">
        <title>101 Dothideomycetes genomes: a test case for predicting lifestyles and emergence of pathogens.</title>
        <authorList>
            <person name="Haridas S."/>
            <person name="Albert R."/>
            <person name="Binder M."/>
            <person name="Bloem J."/>
            <person name="Labutti K."/>
            <person name="Salamov A."/>
            <person name="Andreopoulos B."/>
            <person name="Baker S."/>
            <person name="Barry K."/>
            <person name="Bills G."/>
            <person name="Bluhm B."/>
            <person name="Cannon C."/>
            <person name="Castanera R."/>
            <person name="Culley D."/>
            <person name="Daum C."/>
            <person name="Ezra D."/>
            <person name="Gonzalez J."/>
            <person name="Henrissat B."/>
            <person name="Kuo A."/>
            <person name="Liang C."/>
            <person name="Lipzen A."/>
            <person name="Lutzoni F."/>
            <person name="Magnuson J."/>
            <person name="Mondo S."/>
            <person name="Nolan M."/>
            <person name="Ohm R."/>
            <person name="Pangilinan J."/>
            <person name="Park H.-J."/>
            <person name="Ramirez L."/>
            <person name="Alfaro M."/>
            <person name="Sun H."/>
            <person name="Tritt A."/>
            <person name="Yoshinaga Y."/>
            <person name="Zwiers L.-H."/>
            <person name="Turgeon B."/>
            <person name="Goodwin S."/>
            <person name="Spatafora J."/>
            <person name="Crous P."/>
            <person name="Grigoriev I."/>
        </authorList>
    </citation>
    <scope>NUCLEOTIDE SEQUENCE</scope>
    <source>
        <strain evidence="9">CBS 121739</strain>
    </source>
</reference>
<dbReference type="InterPro" id="IPR001781">
    <property type="entry name" value="Znf_LIM"/>
</dbReference>
<feature type="compositionally biased region" description="Polar residues" evidence="6">
    <location>
        <begin position="946"/>
        <end position="960"/>
    </location>
</feature>
<dbReference type="PROSITE" id="PS50238">
    <property type="entry name" value="RHOGAP"/>
    <property type="match status" value="1"/>
</dbReference>
<feature type="compositionally biased region" description="Low complexity" evidence="6">
    <location>
        <begin position="558"/>
        <end position="581"/>
    </location>
</feature>
<keyword evidence="1" id="KW-0343">GTPase activation</keyword>
<dbReference type="CDD" id="cd09394">
    <property type="entry name" value="LIM1_Rga"/>
    <property type="match status" value="1"/>
</dbReference>
<evidence type="ECO:0000256" key="4">
    <source>
        <dbReference type="PROSITE-ProRule" id="PRU00125"/>
    </source>
</evidence>
<keyword evidence="2 4" id="KW-0479">Metal-binding</keyword>
<feature type="compositionally biased region" description="Polar residues" evidence="6">
    <location>
        <begin position="404"/>
        <end position="448"/>
    </location>
</feature>
<evidence type="ECO:0000256" key="1">
    <source>
        <dbReference type="ARBA" id="ARBA00022468"/>
    </source>
</evidence>
<feature type="compositionally biased region" description="Acidic residues" evidence="6">
    <location>
        <begin position="224"/>
        <end position="233"/>
    </location>
</feature>
<dbReference type="GO" id="GO:0046872">
    <property type="term" value="F:metal ion binding"/>
    <property type="evidence" value="ECO:0007669"/>
    <property type="project" value="UniProtKB-KW"/>
</dbReference>
<sequence>MESPNGFPESPLDQEEVFPCRGCGEILEECKAFELAGNRWHIECFKCNTCGDPLDSDANLLLLGDGTLICNKCTYSCNACNQKIEDLAILTGDQAFCANCFRCRNCKRKIENLRYARTSQGIFCMSCHESVMARKRKRSRQKQQAAANGSTHYEKSLPALPPKDAPPESYNGSRDMSSNAHRSIDRTERSPSNMYRDTSPTSHNDQRDNLILPASTYRPSVETQQDDEVEGPDEFFIPLAFDPTPAPGPSPHAQGRAYNEDTSAGAMEPQPSRDYFNSVRPSQQSHRDHLGDERGPPSRSPSADRDRPQKNSPHIAYQEKGRHPSDNLVDTLRRKKDVNMTTGASPSVAPDRSRPPNTAQHSASPSSGRSEPVPSDGFRLQEPPRTKRSDSRRNSKNDSWSSNQAPTNDTAARTKSSPVELPTNFNTQELPTSYNQTREDTVTNQQPQRSKREDGVSRSITARLSTDGRPSPSTPTPRAHERKTSTSSVRNSRDPTSAVQTNVGLNISSPIESPVSKSIHDMSIPPRAPSRPTHSGHIASKDSYTTPRAPPAPPGPPSSSHNANESVSSAQSDGSQAQGSSPAILRYSGGPEFSLEADVARIMGDAESNEKESSVLRRVSNAVSKHGRSFSDRGSSRASTGNKHRHGANGSVDIGSPTTASPDTKDELIELRNNLRRANQKIAELEADRMSWQDKMNSHADIKQANTELKEKRSTMAVLDTQREMIIRELEIITDRLAKAKDSNRPIDTSSLRSDIYGEFSRSLEKLKDNLGHQIESLMQNRQELTTEISNLIQMKDKGFQEYESLTSKNQQLIEMNNQLVQNIQGMYKANKVAQPKTSFESPRPNNADALGIYRMPAEEKSKQSMESRTMSTDTSGQNLLNDVDPDQTVISKPQIVDVKKAKANKFGNWKKGGGAAAKALGKNIKGAFASTNQQPTTRGDEPYQLISSPYNSTAPTDQFNGPAVPSPSTTKPGDPQRSGSGFGFFGGQQKGVVPGKPSQLKNATNNDSNPREDAVSPSTLFGSDLVQRCNYEKRIIPNIVIRCIQEVQMRGMDLEGIYRKSGSQSAVNAIRDGFNSNDDYDISDPDMDITAVTSVLKQYFRKLPNPLITVDIYDRFLAAGAIQEREKRIVEIRNVLNDLPKPHFECLQFLIFHLAQVTTKPETKMSALNLAVVFGPTIMRPDSIEREMTDTNHVKNSVIALIEGVKDIFGTEAA</sequence>
<feature type="compositionally biased region" description="Gly residues" evidence="6">
    <location>
        <begin position="981"/>
        <end position="990"/>
    </location>
</feature>
<dbReference type="FunFam" id="1.10.555.10:FF:000043">
    <property type="entry name" value="Rho GTPase activator Rga"/>
    <property type="match status" value="1"/>
</dbReference>
<feature type="compositionally biased region" description="Basic and acidic residues" evidence="6">
    <location>
        <begin position="382"/>
        <end position="396"/>
    </location>
</feature>
<feature type="domain" description="LIM zinc-binding" evidence="7">
    <location>
        <begin position="18"/>
        <end position="80"/>
    </location>
</feature>
<keyword evidence="10" id="KW-1185">Reference proteome</keyword>
<feature type="compositionally biased region" description="Pro residues" evidence="6">
    <location>
        <begin position="548"/>
        <end position="557"/>
    </location>
</feature>
<dbReference type="OrthoDB" id="79452at2759"/>
<dbReference type="GeneID" id="54480819"/>
<dbReference type="InterPro" id="IPR000198">
    <property type="entry name" value="RhoGAP_dom"/>
</dbReference>
<dbReference type="PANTHER" id="PTHR23176:SF128">
    <property type="entry name" value="RHO GTPASE-ACTIVATING PROTEIN RGD1"/>
    <property type="match status" value="1"/>
</dbReference>
<dbReference type="SMART" id="SM00324">
    <property type="entry name" value="RhoGAP"/>
    <property type="match status" value="1"/>
</dbReference>
<protein>
    <submittedName>
        <fullName evidence="9">RhoGAP-domain-containing protein</fullName>
    </submittedName>
</protein>
<feature type="domain" description="Rho-GAP" evidence="8">
    <location>
        <begin position="1024"/>
        <end position="1210"/>
    </location>
</feature>
<dbReference type="SUPFAM" id="SSF48350">
    <property type="entry name" value="GTPase activation domain, GAP"/>
    <property type="match status" value="1"/>
</dbReference>
<feature type="region of interest" description="Disordered" evidence="6">
    <location>
        <begin position="929"/>
        <end position="1019"/>
    </location>
</feature>
<dbReference type="EMBL" id="ML996566">
    <property type="protein sequence ID" value="KAF2762273.1"/>
    <property type="molecule type" value="Genomic_DNA"/>
</dbReference>
<dbReference type="GO" id="GO:0005938">
    <property type="term" value="C:cell cortex"/>
    <property type="evidence" value="ECO:0007669"/>
    <property type="project" value="UniProtKB-ARBA"/>
</dbReference>
<feature type="compositionally biased region" description="Basic and acidic residues" evidence="6">
    <location>
        <begin position="285"/>
        <end position="309"/>
    </location>
</feature>
<accession>A0A6A6WHJ4</accession>
<feature type="region of interest" description="Disordered" evidence="6">
    <location>
        <begin position="135"/>
        <end position="589"/>
    </location>
</feature>
<feature type="compositionally biased region" description="Polar residues" evidence="6">
    <location>
        <begin position="170"/>
        <end position="181"/>
    </location>
</feature>
<evidence type="ECO:0000313" key="10">
    <source>
        <dbReference type="Proteomes" id="UP000799437"/>
    </source>
</evidence>
<keyword evidence="5" id="KW-0175">Coiled coil</keyword>
<evidence type="ECO:0000256" key="6">
    <source>
        <dbReference type="SAM" id="MobiDB-lite"/>
    </source>
</evidence>
<dbReference type="GO" id="GO:0005096">
    <property type="term" value="F:GTPase activator activity"/>
    <property type="evidence" value="ECO:0007669"/>
    <property type="project" value="UniProtKB-KW"/>
</dbReference>
<dbReference type="RefSeq" id="XP_033604724.1">
    <property type="nucleotide sequence ID" value="XM_033739765.1"/>
</dbReference>
<organism evidence="9 10">
    <name type="scientific">Pseudovirgaria hyperparasitica</name>
    <dbReference type="NCBI Taxonomy" id="470096"/>
    <lineage>
        <taxon>Eukaryota</taxon>
        <taxon>Fungi</taxon>
        <taxon>Dikarya</taxon>
        <taxon>Ascomycota</taxon>
        <taxon>Pezizomycotina</taxon>
        <taxon>Dothideomycetes</taxon>
        <taxon>Dothideomycetes incertae sedis</taxon>
        <taxon>Acrospermales</taxon>
        <taxon>Acrospermaceae</taxon>
        <taxon>Pseudovirgaria</taxon>
    </lineage>
</organism>
<keyword evidence="3 4" id="KW-0862">Zinc</keyword>
<dbReference type="Pfam" id="PF00412">
    <property type="entry name" value="LIM"/>
    <property type="match status" value="2"/>
</dbReference>
<feature type="compositionally biased region" description="Polar residues" evidence="6">
    <location>
        <begin position="1000"/>
        <end position="1009"/>
    </location>
</feature>
<dbReference type="Proteomes" id="UP000799437">
    <property type="component" value="Unassembled WGS sequence"/>
</dbReference>
<dbReference type="AlphaFoldDB" id="A0A6A6WHJ4"/>
<feature type="compositionally biased region" description="Polar residues" evidence="6">
    <location>
        <begin position="190"/>
        <end position="203"/>
    </location>
</feature>
<proteinExistence type="predicted"/>
<dbReference type="PROSITE" id="PS00478">
    <property type="entry name" value="LIM_DOMAIN_1"/>
    <property type="match status" value="1"/>
</dbReference>
<evidence type="ECO:0000256" key="3">
    <source>
        <dbReference type="ARBA" id="ARBA00022833"/>
    </source>
</evidence>
<dbReference type="Gene3D" id="1.10.555.10">
    <property type="entry name" value="Rho GTPase activation protein"/>
    <property type="match status" value="1"/>
</dbReference>
<feature type="region of interest" description="Disordered" evidence="6">
    <location>
        <begin position="606"/>
        <end position="664"/>
    </location>
</feature>
<dbReference type="CDD" id="cd09395">
    <property type="entry name" value="LIM2_Rga"/>
    <property type="match status" value="1"/>
</dbReference>
<feature type="compositionally biased region" description="Polar residues" evidence="6">
    <location>
        <begin position="485"/>
        <end position="511"/>
    </location>
</feature>
<feature type="compositionally biased region" description="Polar residues" evidence="6">
    <location>
        <begin position="355"/>
        <end position="369"/>
    </location>
</feature>
<evidence type="ECO:0000256" key="2">
    <source>
        <dbReference type="ARBA" id="ARBA00022723"/>
    </source>
</evidence>
<feature type="compositionally biased region" description="Polar residues" evidence="6">
    <location>
        <begin position="867"/>
        <end position="881"/>
    </location>
</feature>
<dbReference type="CDD" id="cd00159">
    <property type="entry name" value="RhoGAP"/>
    <property type="match status" value="1"/>
</dbReference>
<dbReference type="Gene3D" id="2.10.110.10">
    <property type="entry name" value="Cysteine Rich Protein"/>
    <property type="match status" value="2"/>
</dbReference>
<keyword evidence="4" id="KW-0440">LIM domain</keyword>
<name>A0A6A6WHJ4_9PEZI</name>
<dbReference type="PROSITE" id="PS50023">
    <property type="entry name" value="LIM_DOMAIN_2"/>
    <property type="match status" value="1"/>
</dbReference>
<dbReference type="SMART" id="SM00132">
    <property type="entry name" value="LIM"/>
    <property type="match status" value="2"/>
</dbReference>
<gene>
    <name evidence="9" type="ORF">EJ05DRAFT_203852</name>
</gene>
<dbReference type="InterPro" id="IPR008936">
    <property type="entry name" value="Rho_GTPase_activation_prot"/>
</dbReference>
<evidence type="ECO:0000256" key="5">
    <source>
        <dbReference type="SAM" id="Coils"/>
    </source>
</evidence>
<evidence type="ECO:0000259" key="7">
    <source>
        <dbReference type="PROSITE" id="PS50023"/>
    </source>
</evidence>
<dbReference type="PANTHER" id="PTHR23176">
    <property type="entry name" value="RHO/RAC/CDC GTPASE-ACTIVATING PROTEIN"/>
    <property type="match status" value="1"/>
</dbReference>
<dbReference type="GO" id="GO:0007165">
    <property type="term" value="P:signal transduction"/>
    <property type="evidence" value="ECO:0007669"/>
    <property type="project" value="InterPro"/>
</dbReference>
<feature type="coiled-coil region" evidence="5">
    <location>
        <begin position="761"/>
        <end position="823"/>
    </location>
</feature>
<dbReference type="Pfam" id="PF00620">
    <property type="entry name" value="RhoGAP"/>
    <property type="match status" value="1"/>
</dbReference>
<dbReference type="InterPro" id="IPR050729">
    <property type="entry name" value="Rho-GAP"/>
</dbReference>
<evidence type="ECO:0000313" key="9">
    <source>
        <dbReference type="EMBL" id="KAF2762273.1"/>
    </source>
</evidence>
<feature type="region of interest" description="Disordered" evidence="6">
    <location>
        <begin position="860"/>
        <end position="886"/>
    </location>
</feature>